<dbReference type="AlphaFoldDB" id="A0A223KKZ8"/>
<accession>A0A223KKZ8</accession>
<evidence type="ECO:0000313" key="7">
    <source>
        <dbReference type="Proteomes" id="UP000215224"/>
    </source>
</evidence>
<dbReference type="KEGG" id="bcoh:BC6307_02220"/>
<feature type="transmembrane region" description="Helical" evidence="2">
    <location>
        <begin position="235"/>
        <end position="255"/>
    </location>
</feature>
<keyword evidence="2" id="KW-0472">Membrane</keyword>
<dbReference type="InterPro" id="IPR018702">
    <property type="entry name" value="DUF2207"/>
</dbReference>
<evidence type="ECO:0000256" key="3">
    <source>
        <dbReference type="SAM" id="SignalP"/>
    </source>
</evidence>
<proteinExistence type="predicted"/>
<protein>
    <recommendedName>
        <fullName evidence="8">DUF2207 domain-containing protein</fullName>
    </recommendedName>
</protein>
<feature type="domain" description="DUF2207" evidence="4">
    <location>
        <begin position="28"/>
        <end position="193"/>
    </location>
</feature>
<feature type="compositionally biased region" description="Gly residues" evidence="1">
    <location>
        <begin position="553"/>
        <end position="565"/>
    </location>
</feature>
<feature type="transmembrane region" description="Helical" evidence="2">
    <location>
        <begin position="397"/>
        <end position="415"/>
    </location>
</feature>
<reference evidence="6 7" key="1">
    <citation type="submission" date="2016-12" db="EMBL/GenBank/DDBJ databases">
        <title>The whole genome sequencing and assembly of Bacillus cohnii DSM 6307T strain.</title>
        <authorList>
            <person name="Lee Y.-J."/>
            <person name="Yi H."/>
            <person name="Bahn Y.-S."/>
            <person name="Kim J.F."/>
            <person name="Lee D.-W."/>
        </authorList>
    </citation>
    <scope>NUCLEOTIDE SEQUENCE [LARGE SCALE GENOMIC DNA]</scope>
    <source>
        <strain evidence="6 7">DSM 6307</strain>
    </source>
</reference>
<feature type="transmembrane region" description="Helical" evidence="2">
    <location>
        <begin position="421"/>
        <end position="439"/>
    </location>
</feature>
<dbReference type="Proteomes" id="UP000215224">
    <property type="component" value="Chromosome"/>
</dbReference>
<feature type="domain" description="Predicted membrane protein YciQ-like C-terminal" evidence="5">
    <location>
        <begin position="295"/>
        <end position="475"/>
    </location>
</feature>
<feature type="compositionally biased region" description="Low complexity" evidence="1">
    <location>
        <begin position="538"/>
        <end position="552"/>
    </location>
</feature>
<feature type="signal peptide" evidence="3">
    <location>
        <begin position="1"/>
        <end position="24"/>
    </location>
</feature>
<evidence type="ECO:0000256" key="2">
    <source>
        <dbReference type="SAM" id="Phobius"/>
    </source>
</evidence>
<sequence length="565" mass="64441">MKKICMSSLLLLLLVMTFPTKGFAVDYSITNVEIDAYLQDNGDVYVMELHTYEFRGDFNGITREIVPKEGAHIQQVTASEQENTLHVEREENVYKIHRAGNDETITFTITYTIDGAVDVYEDVTQFYWPFFDSRNESTYEHLVITVHPPQPTDDVIAFGYDTAYNTEQIQDSGVVVFQYGKVPRRENGDIRVAYPSSLFPATTGTNTGTLRQQLLAEQQEQVLAAIEREEKKETLSSIAAIGLPVVSMLLLFLFLRDYFLMRNQLASVKREHPSFNTLPQQKLSMPAVFYFTNFKVLNEHAMAASLLDLIRQGYVQKSGKDTFTVMNKSPELHHETILIEWLFYKIGNDGTFQFNDLKNYTSDENNHDKYHEFQSEWQGAVKEEVNQHTLYHNKTKYSLSLILINLLLLPFLFYFPTYELYSAFIVTIVLFLTVLIYAISYRPKTFEGASIHYSWKVFKEKFLEVTKQDWTHWTEDEKMRAYIYGLGINNKRLTEKHKEFVEAFTTPTLTGRHSSTSYQSLYMLGALTSNNFHSASSATSDSSSSSSSSYSSGGTGGGGGGSGAF</sequence>
<gene>
    <name evidence="6" type="ORF">BC6307_02220</name>
</gene>
<dbReference type="Pfam" id="PF20990">
    <property type="entry name" value="DUF2207_C"/>
    <property type="match status" value="1"/>
</dbReference>
<name>A0A223KKZ8_9BACI</name>
<feature type="region of interest" description="Disordered" evidence="1">
    <location>
        <begin position="538"/>
        <end position="565"/>
    </location>
</feature>
<feature type="chain" id="PRO_5011299522" description="DUF2207 domain-containing protein" evidence="3">
    <location>
        <begin position="25"/>
        <end position="565"/>
    </location>
</feature>
<keyword evidence="7" id="KW-1185">Reference proteome</keyword>
<keyword evidence="2" id="KW-1133">Transmembrane helix</keyword>
<evidence type="ECO:0000256" key="1">
    <source>
        <dbReference type="SAM" id="MobiDB-lite"/>
    </source>
</evidence>
<evidence type="ECO:0008006" key="8">
    <source>
        <dbReference type="Google" id="ProtNLM"/>
    </source>
</evidence>
<keyword evidence="3" id="KW-0732">Signal</keyword>
<keyword evidence="2" id="KW-0812">Transmembrane</keyword>
<dbReference type="EMBL" id="CP018866">
    <property type="protein sequence ID" value="AST90179.1"/>
    <property type="molecule type" value="Genomic_DNA"/>
</dbReference>
<dbReference type="InterPro" id="IPR048389">
    <property type="entry name" value="YciQ-like_C"/>
</dbReference>
<evidence type="ECO:0000259" key="4">
    <source>
        <dbReference type="Pfam" id="PF09972"/>
    </source>
</evidence>
<dbReference type="RefSeq" id="WP_066414995.1">
    <property type="nucleotide sequence ID" value="NZ_CP018866.1"/>
</dbReference>
<evidence type="ECO:0000259" key="5">
    <source>
        <dbReference type="Pfam" id="PF20990"/>
    </source>
</evidence>
<evidence type="ECO:0000313" key="6">
    <source>
        <dbReference type="EMBL" id="AST90179.1"/>
    </source>
</evidence>
<dbReference type="STRING" id="1314751.GCA_001591425_01830"/>
<organism evidence="6 7">
    <name type="scientific">Sutcliffiella cohnii</name>
    <dbReference type="NCBI Taxonomy" id="33932"/>
    <lineage>
        <taxon>Bacteria</taxon>
        <taxon>Bacillati</taxon>
        <taxon>Bacillota</taxon>
        <taxon>Bacilli</taxon>
        <taxon>Bacillales</taxon>
        <taxon>Bacillaceae</taxon>
        <taxon>Sutcliffiella</taxon>
    </lineage>
</organism>
<dbReference type="Pfam" id="PF09972">
    <property type="entry name" value="DUF2207"/>
    <property type="match status" value="1"/>
</dbReference>